<dbReference type="RefSeq" id="WP_220108069.1">
    <property type="nucleotide sequence ID" value="NZ_JAHZST010000001.1"/>
</dbReference>
<evidence type="ECO:0000313" key="3">
    <source>
        <dbReference type="Proteomes" id="UP001195963"/>
    </source>
</evidence>
<proteinExistence type="predicted"/>
<protein>
    <recommendedName>
        <fullName evidence="1">DUF6916 domain-containing protein</fullName>
    </recommendedName>
</protein>
<organism evidence="2 3">
    <name type="scientific">Shewanella nanhaiensis</name>
    <dbReference type="NCBI Taxonomy" id="2864872"/>
    <lineage>
        <taxon>Bacteria</taxon>
        <taxon>Pseudomonadati</taxon>
        <taxon>Pseudomonadota</taxon>
        <taxon>Gammaproteobacteria</taxon>
        <taxon>Alteromonadales</taxon>
        <taxon>Shewanellaceae</taxon>
        <taxon>Shewanella</taxon>
    </lineage>
</organism>
<comment type="caution">
    <text evidence="2">The sequence shown here is derived from an EMBL/GenBank/DDBJ whole genome shotgun (WGS) entry which is preliminary data.</text>
</comment>
<accession>A0ABS7DY52</accession>
<dbReference type="InterPro" id="IPR054209">
    <property type="entry name" value="DUF6916"/>
</dbReference>
<reference evidence="2 3" key="1">
    <citation type="submission" date="2021-07" db="EMBL/GenBank/DDBJ databases">
        <title>Shewanella sp. nov, isolated from SCS.</title>
        <authorList>
            <person name="Cao W.R."/>
        </authorList>
    </citation>
    <scope>NUCLEOTIDE SEQUENCE [LARGE SCALE GENOMIC DNA]</scope>
    <source>
        <strain evidence="2 3">NR704-98</strain>
    </source>
</reference>
<evidence type="ECO:0000259" key="1">
    <source>
        <dbReference type="Pfam" id="PF21880"/>
    </source>
</evidence>
<sequence>MIDQANNSSIPSYQTFKQLIGKTVNVEDHQGNRLELIIDEIVTGSAHCQDYESFTTRLKDSLPNRVPQGSYTFSHPIIGKQWLFCSAISATQYEIVINREVELKA</sequence>
<dbReference type="Proteomes" id="UP001195963">
    <property type="component" value="Unassembled WGS sequence"/>
</dbReference>
<evidence type="ECO:0000313" key="2">
    <source>
        <dbReference type="EMBL" id="MBW8182369.1"/>
    </source>
</evidence>
<dbReference type="EMBL" id="JAHZST010000001">
    <property type="protein sequence ID" value="MBW8182369.1"/>
    <property type="molecule type" value="Genomic_DNA"/>
</dbReference>
<keyword evidence="3" id="KW-1185">Reference proteome</keyword>
<dbReference type="Pfam" id="PF21880">
    <property type="entry name" value="DUF6916"/>
    <property type="match status" value="1"/>
</dbReference>
<gene>
    <name evidence="2" type="ORF">K0625_01715</name>
</gene>
<feature type="domain" description="DUF6916" evidence="1">
    <location>
        <begin position="12"/>
        <end position="97"/>
    </location>
</feature>
<name>A0ABS7DY52_9GAMM</name>